<accession>A0ABM1YP60</accession>
<protein>
    <submittedName>
        <fullName evidence="2">Uncharacterized protein</fullName>
    </submittedName>
</protein>
<organism evidence="2 3">
    <name type="scientific">Aedes albopictus</name>
    <name type="common">Asian tiger mosquito</name>
    <name type="synonym">Stegomyia albopicta</name>
    <dbReference type="NCBI Taxonomy" id="7160"/>
    <lineage>
        <taxon>Eukaryota</taxon>
        <taxon>Metazoa</taxon>
        <taxon>Ecdysozoa</taxon>
        <taxon>Arthropoda</taxon>
        <taxon>Hexapoda</taxon>
        <taxon>Insecta</taxon>
        <taxon>Pterygota</taxon>
        <taxon>Neoptera</taxon>
        <taxon>Endopterygota</taxon>
        <taxon>Diptera</taxon>
        <taxon>Nematocera</taxon>
        <taxon>Culicoidea</taxon>
        <taxon>Culicidae</taxon>
        <taxon>Culicinae</taxon>
        <taxon>Aedini</taxon>
        <taxon>Aedes</taxon>
        <taxon>Stegomyia</taxon>
    </lineage>
</organism>
<keyword evidence="1" id="KW-1133">Transmembrane helix</keyword>
<dbReference type="Proteomes" id="UP000069940">
    <property type="component" value="Unassembled WGS sequence"/>
</dbReference>
<dbReference type="GeneID" id="115267565"/>
<evidence type="ECO:0000313" key="2">
    <source>
        <dbReference type="EnsemblMetazoa" id="AALFPA23_010883.P15354"/>
    </source>
</evidence>
<reference evidence="3" key="1">
    <citation type="journal article" date="2015" name="Proc. Natl. Acad. Sci. U.S.A.">
        <title>Genome sequence of the Asian Tiger mosquito, Aedes albopictus, reveals insights into its biology, genetics, and evolution.</title>
        <authorList>
            <person name="Chen X.G."/>
            <person name="Jiang X."/>
            <person name="Gu J."/>
            <person name="Xu M."/>
            <person name="Wu Y."/>
            <person name="Deng Y."/>
            <person name="Zhang C."/>
            <person name="Bonizzoni M."/>
            <person name="Dermauw W."/>
            <person name="Vontas J."/>
            <person name="Armbruster P."/>
            <person name="Huang X."/>
            <person name="Yang Y."/>
            <person name="Zhang H."/>
            <person name="He W."/>
            <person name="Peng H."/>
            <person name="Liu Y."/>
            <person name="Wu K."/>
            <person name="Chen J."/>
            <person name="Lirakis M."/>
            <person name="Topalis P."/>
            <person name="Van Leeuwen T."/>
            <person name="Hall A.B."/>
            <person name="Jiang X."/>
            <person name="Thorpe C."/>
            <person name="Mueller R.L."/>
            <person name="Sun C."/>
            <person name="Waterhouse R.M."/>
            <person name="Yan G."/>
            <person name="Tu Z.J."/>
            <person name="Fang X."/>
            <person name="James A.A."/>
        </authorList>
    </citation>
    <scope>NUCLEOTIDE SEQUENCE [LARGE SCALE GENOMIC DNA]</scope>
    <source>
        <strain evidence="3">Foshan</strain>
    </source>
</reference>
<dbReference type="Pfam" id="PF15883">
    <property type="entry name" value="DUF4736"/>
    <property type="match status" value="1"/>
</dbReference>
<feature type="transmembrane region" description="Helical" evidence="1">
    <location>
        <begin position="63"/>
        <end position="83"/>
    </location>
</feature>
<dbReference type="EnsemblMetazoa" id="AALFPA23_010883.R15354">
    <property type="protein sequence ID" value="AALFPA23_010883.P15354"/>
    <property type="gene ID" value="AALFPA23_010883"/>
</dbReference>
<keyword evidence="1" id="KW-0812">Transmembrane</keyword>
<feature type="transmembrane region" description="Helical" evidence="1">
    <location>
        <begin position="23"/>
        <end position="43"/>
    </location>
</feature>
<sequence length="211" mass="24190">MIRVARFAALRLLRLHEYLIQSYLRILTFSTVLAIVTGVIHWITVHHPKFFVQLNENVQEFPFGVTFGILTVILISTLLLYALHLESVEKSHIRSRHAIRSRYVDFILLCLCTQMNDATERYLSQGGATAAVSRDKLDAMHAEIENCIERFRESARKLLNGPAAGCSLQELEEYFRLDQPGSSVVGEEIFKLKRTSKPLLTERAIKELLYK</sequence>
<name>A0ABM1YP60_AEDAL</name>
<proteinExistence type="predicted"/>
<reference evidence="2" key="2">
    <citation type="submission" date="2025-05" db="UniProtKB">
        <authorList>
            <consortium name="EnsemblMetazoa"/>
        </authorList>
    </citation>
    <scope>IDENTIFICATION</scope>
    <source>
        <strain evidence="2">Foshan</strain>
    </source>
</reference>
<evidence type="ECO:0000256" key="1">
    <source>
        <dbReference type="SAM" id="Phobius"/>
    </source>
</evidence>
<dbReference type="InterPro" id="IPR031754">
    <property type="entry name" value="DUF4736"/>
</dbReference>
<dbReference type="RefSeq" id="XP_062710758.1">
    <property type="nucleotide sequence ID" value="XM_062854774.1"/>
</dbReference>
<evidence type="ECO:0000313" key="3">
    <source>
        <dbReference type="Proteomes" id="UP000069940"/>
    </source>
</evidence>
<keyword evidence="3" id="KW-1185">Reference proteome</keyword>
<keyword evidence="1" id="KW-0472">Membrane</keyword>